<evidence type="ECO:0000313" key="2">
    <source>
        <dbReference type="Proteomes" id="UP000322144"/>
    </source>
</evidence>
<reference evidence="1 2" key="1">
    <citation type="submission" date="2019-06" db="EMBL/GenBank/DDBJ databases">
        <title>A distant relative of Phikzvirus genus phages from a therapeutic phage collection.</title>
        <authorList>
            <person name="Hejnowicz M.S."/>
            <person name="Dabrowski K."/>
            <person name="Gawor J."/>
            <person name="Weber-Dabrowska B."/>
            <person name="Gromadka R."/>
            <person name="Lobocka M.B."/>
        </authorList>
    </citation>
    <scope>NUCLEOTIDE SEQUENCE [LARGE SCALE GENOMIC DNA]</scope>
</reference>
<keyword evidence="2" id="KW-1185">Reference proteome</keyword>
<dbReference type="RefSeq" id="YP_010661075.1">
    <property type="nucleotide sequence ID" value="NC_070882.1"/>
</dbReference>
<dbReference type="GeneID" id="77937085"/>
<organism evidence="1 2">
    <name type="scientific">Pseudomonas phage vB_PaeM_PS119XW</name>
    <dbReference type="NCBI Taxonomy" id="2601632"/>
    <lineage>
        <taxon>Viruses</taxon>
        <taxon>Duplodnaviria</taxon>
        <taxon>Heunggongvirae</taxon>
        <taxon>Uroviricota</taxon>
        <taxon>Caudoviricetes</taxon>
        <taxon>Chimalliviridae</taxon>
        <taxon>Pawinskivirus</taxon>
        <taxon>Pawinskivirus PS119XW</taxon>
    </lineage>
</organism>
<protein>
    <submittedName>
        <fullName evidence="1">Uncharacterized protein</fullName>
    </submittedName>
</protein>
<accession>A0A5C1K9T8</accession>
<dbReference type="EMBL" id="MN103543">
    <property type="protein sequence ID" value="QEM42064.1"/>
    <property type="molecule type" value="Genomic_DNA"/>
</dbReference>
<name>A0A5C1K9T8_9CAUD</name>
<sequence>MSVKATALENITANVSDSGPGLIMANKGDELKIIRKVSGDTYEVVLSSDPEAVSFYASRSQIVIH</sequence>
<evidence type="ECO:0000313" key="1">
    <source>
        <dbReference type="EMBL" id="QEM42064.1"/>
    </source>
</evidence>
<dbReference type="KEGG" id="vg:77937085"/>
<dbReference type="Proteomes" id="UP000322144">
    <property type="component" value="Segment"/>
</dbReference>
<proteinExistence type="predicted"/>